<evidence type="ECO:0000313" key="2">
    <source>
        <dbReference type="EMBL" id="KJU86622.1"/>
    </source>
</evidence>
<sequence>MTQAIVSLLLNAILIGRFGIAGCAMTALVVESLGLVLYTRAFRDIAVISADRFVLKPAAASVIMALFLYATTGFNIALEVLGGALAYVLALYLIKGITRDELNMIYRELAG</sequence>
<comment type="caution">
    <text evidence="2">The sequence shown here is derived from an EMBL/GenBank/DDBJ whole genome shotgun (WGS) entry which is preliminary data.</text>
</comment>
<gene>
    <name evidence="2" type="ORF">MBAV_001182</name>
</gene>
<organism evidence="2 3">
    <name type="scientific">Candidatus Magnetobacterium bavaricum</name>
    <dbReference type="NCBI Taxonomy" id="29290"/>
    <lineage>
        <taxon>Bacteria</taxon>
        <taxon>Pseudomonadati</taxon>
        <taxon>Nitrospirota</taxon>
        <taxon>Thermodesulfovibrionia</taxon>
        <taxon>Thermodesulfovibrionales</taxon>
        <taxon>Candidatus Magnetobacteriaceae</taxon>
        <taxon>Candidatus Magnetobacterium</taxon>
    </lineage>
</organism>
<evidence type="ECO:0000256" key="1">
    <source>
        <dbReference type="SAM" id="Phobius"/>
    </source>
</evidence>
<keyword evidence="3" id="KW-1185">Reference proteome</keyword>
<keyword evidence="1" id="KW-1133">Transmembrane helix</keyword>
<reference evidence="2 3" key="1">
    <citation type="submission" date="2015-02" db="EMBL/GenBank/DDBJ databases">
        <title>Single-cell genomics of uncultivated deep-branching MTB reveals a conserved set of magnetosome genes.</title>
        <authorList>
            <person name="Kolinko S."/>
            <person name="Richter M."/>
            <person name="Glockner F.O."/>
            <person name="Brachmann A."/>
            <person name="Schuler D."/>
        </authorList>
    </citation>
    <scope>NUCLEOTIDE SEQUENCE [LARGE SCALE GENOMIC DNA]</scope>
    <source>
        <strain evidence="2">TM-1</strain>
    </source>
</reference>
<keyword evidence="1" id="KW-0812">Transmembrane</keyword>
<feature type="transmembrane region" description="Helical" evidence="1">
    <location>
        <begin position="76"/>
        <end position="94"/>
    </location>
</feature>
<accession>A0A0F3GXQ2</accession>
<dbReference type="AlphaFoldDB" id="A0A0F3GXQ2"/>
<name>A0A0F3GXQ2_9BACT</name>
<proteinExistence type="predicted"/>
<keyword evidence="1" id="KW-0472">Membrane</keyword>
<feature type="transmembrane region" description="Helical" evidence="1">
    <location>
        <begin position="18"/>
        <end position="41"/>
    </location>
</feature>
<dbReference type="Proteomes" id="UP000033423">
    <property type="component" value="Unassembled WGS sequence"/>
</dbReference>
<protein>
    <submittedName>
        <fullName evidence="2">Membrane protein</fullName>
    </submittedName>
</protein>
<dbReference type="EMBL" id="LACI01000527">
    <property type="protein sequence ID" value="KJU86622.1"/>
    <property type="molecule type" value="Genomic_DNA"/>
</dbReference>
<evidence type="ECO:0000313" key="3">
    <source>
        <dbReference type="Proteomes" id="UP000033423"/>
    </source>
</evidence>